<accession>A0ABW8MUR6</accession>
<reference evidence="1 2" key="2">
    <citation type="submission" date="2024-11" db="EMBL/GenBank/DDBJ databases">
        <title>Using genomics to understand microbial adaptation to soil warming.</title>
        <authorList>
            <person name="Deangelis K.M. PhD."/>
        </authorList>
    </citation>
    <scope>NUCLEOTIDE SEQUENCE [LARGE SCALE GENOMIC DNA]</scope>
    <source>
        <strain evidence="1 2">GAS97</strain>
    </source>
</reference>
<organism evidence="1 2">
    <name type="scientific">Caballeronia udeis</name>
    <dbReference type="NCBI Taxonomy" id="1232866"/>
    <lineage>
        <taxon>Bacteria</taxon>
        <taxon>Pseudomonadati</taxon>
        <taxon>Pseudomonadota</taxon>
        <taxon>Betaproteobacteria</taxon>
        <taxon>Burkholderiales</taxon>
        <taxon>Burkholderiaceae</taxon>
        <taxon>Caballeronia</taxon>
    </lineage>
</organism>
<comment type="caution">
    <text evidence="1">The sequence shown here is derived from an EMBL/GenBank/DDBJ whole genome shotgun (WGS) entry which is preliminary data.</text>
</comment>
<proteinExistence type="predicted"/>
<dbReference type="RefSeq" id="WP_404613132.1">
    <property type="nucleotide sequence ID" value="NZ_JBIYDN010000035.1"/>
</dbReference>
<keyword evidence="2" id="KW-1185">Reference proteome</keyword>
<reference evidence="1 2" key="1">
    <citation type="submission" date="2024-10" db="EMBL/GenBank/DDBJ databases">
        <authorList>
            <person name="Deangelis K."/>
            <person name="Huntemann M."/>
            <person name="Clum A."/>
            <person name="Wang J."/>
            <person name="Palaniappan K."/>
            <person name="Ritter S."/>
            <person name="Chen I.-M."/>
            <person name="Stamatis D."/>
            <person name="Reddy T."/>
            <person name="O'Malley R."/>
            <person name="Daum C."/>
            <person name="Ng V."/>
            <person name="Ivanova N."/>
            <person name="Kyrpides N."/>
            <person name="Woyke T."/>
        </authorList>
    </citation>
    <scope>NUCLEOTIDE SEQUENCE [LARGE SCALE GENOMIC DNA]</scope>
    <source>
        <strain evidence="1 2">GAS97</strain>
    </source>
</reference>
<sequence>MTHFYTKMEAANAMAAARYPEDQLLRIQVAGQYEGEIYTDLCDGRLVGRCPSSRLPIKYRGLAGALMFNSCLISADDLNGWLDARGVGFQVSDHELASEDTGAVCLPPDVELLAEQQALKDDHAHAPNVKLAEKYGVKPRHIKDHCTAARKAVKASKISTTSYFPNSQFKKSSR</sequence>
<evidence type="ECO:0000313" key="2">
    <source>
        <dbReference type="Proteomes" id="UP001620514"/>
    </source>
</evidence>
<name>A0ABW8MUR6_9BURK</name>
<dbReference type="EMBL" id="JBIYDN010000035">
    <property type="protein sequence ID" value="MFK4447478.1"/>
    <property type="molecule type" value="Genomic_DNA"/>
</dbReference>
<gene>
    <name evidence="1" type="ORF">ABH943_007514</name>
</gene>
<evidence type="ECO:0000313" key="1">
    <source>
        <dbReference type="EMBL" id="MFK4447478.1"/>
    </source>
</evidence>
<protein>
    <submittedName>
        <fullName evidence="1">Uncharacterized protein</fullName>
    </submittedName>
</protein>
<dbReference type="Proteomes" id="UP001620514">
    <property type="component" value="Unassembled WGS sequence"/>
</dbReference>